<sequence length="136" mass="15551">MGRVLIFRGLAVDVLMQGWPSCIANETLHGYSSSRCTYQIILVSLTITQVRREYLEALLHECKKKEGAPVLIDDGLNDLIARRMNNQTDQSRWLEYVNYQQTRWLELDLKLVADIGIVGAPNARKSMFFSDISVDM</sequence>
<dbReference type="Proteomes" id="UP000235145">
    <property type="component" value="Unassembled WGS sequence"/>
</dbReference>
<protein>
    <submittedName>
        <fullName evidence="2">Uncharacterized protein</fullName>
    </submittedName>
</protein>
<evidence type="ECO:0000256" key="1">
    <source>
        <dbReference type="SAM" id="SignalP"/>
    </source>
</evidence>
<comment type="caution">
    <text evidence="2">The sequence shown here is derived from an EMBL/GenBank/DDBJ whole genome shotgun (WGS) entry which is preliminary data.</text>
</comment>
<accession>A0A9R1UMY7</accession>
<evidence type="ECO:0000313" key="3">
    <source>
        <dbReference type="Proteomes" id="UP000235145"/>
    </source>
</evidence>
<proteinExistence type="predicted"/>
<evidence type="ECO:0000313" key="2">
    <source>
        <dbReference type="EMBL" id="KAJ0189803.1"/>
    </source>
</evidence>
<dbReference type="AlphaFoldDB" id="A0A9R1UMY7"/>
<feature type="signal peptide" evidence="1">
    <location>
        <begin position="1"/>
        <end position="24"/>
    </location>
</feature>
<reference evidence="2 3" key="1">
    <citation type="journal article" date="2017" name="Nat. Commun.">
        <title>Genome assembly with in vitro proximity ligation data and whole-genome triplication in lettuce.</title>
        <authorList>
            <person name="Reyes-Chin-Wo S."/>
            <person name="Wang Z."/>
            <person name="Yang X."/>
            <person name="Kozik A."/>
            <person name="Arikit S."/>
            <person name="Song C."/>
            <person name="Xia L."/>
            <person name="Froenicke L."/>
            <person name="Lavelle D.O."/>
            <person name="Truco M.J."/>
            <person name="Xia R."/>
            <person name="Zhu S."/>
            <person name="Xu C."/>
            <person name="Xu H."/>
            <person name="Xu X."/>
            <person name="Cox K."/>
            <person name="Korf I."/>
            <person name="Meyers B.C."/>
            <person name="Michelmore R.W."/>
        </authorList>
    </citation>
    <scope>NUCLEOTIDE SEQUENCE [LARGE SCALE GENOMIC DNA]</scope>
    <source>
        <strain evidence="3">cv. Salinas</strain>
        <tissue evidence="2">Seedlings</tissue>
    </source>
</reference>
<keyword evidence="1" id="KW-0732">Signal</keyword>
<gene>
    <name evidence="2" type="ORF">LSAT_V11C800398090</name>
</gene>
<keyword evidence="3" id="KW-1185">Reference proteome</keyword>
<organism evidence="2 3">
    <name type="scientific">Lactuca sativa</name>
    <name type="common">Garden lettuce</name>
    <dbReference type="NCBI Taxonomy" id="4236"/>
    <lineage>
        <taxon>Eukaryota</taxon>
        <taxon>Viridiplantae</taxon>
        <taxon>Streptophyta</taxon>
        <taxon>Embryophyta</taxon>
        <taxon>Tracheophyta</taxon>
        <taxon>Spermatophyta</taxon>
        <taxon>Magnoliopsida</taxon>
        <taxon>eudicotyledons</taxon>
        <taxon>Gunneridae</taxon>
        <taxon>Pentapetalae</taxon>
        <taxon>asterids</taxon>
        <taxon>campanulids</taxon>
        <taxon>Asterales</taxon>
        <taxon>Asteraceae</taxon>
        <taxon>Cichorioideae</taxon>
        <taxon>Cichorieae</taxon>
        <taxon>Lactucinae</taxon>
        <taxon>Lactuca</taxon>
    </lineage>
</organism>
<feature type="chain" id="PRO_5040455632" evidence="1">
    <location>
        <begin position="25"/>
        <end position="136"/>
    </location>
</feature>
<dbReference type="EMBL" id="NBSK02000008">
    <property type="protein sequence ID" value="KAJ0189803.1"/>
    <property type="molecule type" value="Genomic_DNA"/>
</dbReference>
<name>A0A9R1UMY7_LACSA</name>